<reference evidence="4" key="1">
    <citation type="journal article" date="2014" name="Genome Announc.">
        <title>Draft genome sequence of Rhodosporidium toruloides CECT1137, an oleaginous yeast of biotechnological interest.</title>
        <authorList>
            <person name="Morin N."/>
            <person name="Calcas X."/>
            <person name="Devillers H."/>
            <person name="Durrens P."/>
            <person name="Sherman D.J."/>
            <person name="Nicaud J.-M."/>
            <person name="Neuveglise C."/>
        </authorList>
    </citation>
    <scope>NUCLEOTIDE SEQUENCE</scope>
    <source>
        <strain evidence="4">CECT1137</strain>
    </source>
</reference>
<dbReference type="EMBL" id="LK052957">
    <property type="protein sequence ID" value="CDR49032.1"/>
    <property type="molecule type" value="Genomic_DNA"/>
</dbReference>
<feature type="transmembrane region" description="Helical" evidence="2">
    <location>
        <begin position="53"/>
        <end position="76"/>
    </location>
</feature>
<organism evidence="4">
    <name type="scientific">Rhodotorula toruloides</name>
    <name type="common">Yeast</name>
    <name type="synonym">Rhodosporidium toruloides</name>
    <dbReference type="NCBI Taxonomy" id="5286"/>
    <lineage>
        <taxon>Eukaryota</taxon>
        <taxon>Fungi</taxon>
        <taxon>Dikarya</taxon>
        <taxon>Basidiomycota</taxon>
        <taxon>Pucciniomycotina</taxon>
        <taxon>Microbotryomycetes</taxon>
        <taxon>Sporidiobolales</taxon>
        <taxon>Sporidiobolaceae</taxon>
        <taxon>Rhodotorula</taxon>
    </lineage>
</organism>
<dbReference type="Pfam" id="PF20152">
    <property type="entry name" value="DUF6534"/>
    <property type="match status" value="1"/>
</dbReference>
<evidence type="ECO:0000256" key="2">
    <source>
        <dbReference type="SAM" id="Phobius"/>
    </source>
</evidence>
<keyword evidence="2" id="KW-0812">Transmembrane</keyword>
<evidence type="ECO:0000256" key="1">
    <source>
        <dbReference type="SAM" id="MobiDB-lite"/>
    </source>
</evidence>
<gene>
    <name evidence="4" type="ORF">RHTO0S_22e01662g</name>
</gene>
<proteinExistence type="predicted"/>
<feature type="transmembrane region" description="Helical" evidence="2">
    <location>
        <begin position="20"/>
        <end position="41"/>
    </location>
</feature>
<evidence type="ECO:0000313" key="4">
    <source>
        <dbReference type="EMBL" id="CDR49032.1"/>
    </source>
</evidence>
<dbReference type="OrthoDB" id="2535105at2759"/>
<feature type="region of interest" description="Disordered" evidence="1">
    <location>
        <begin position="363"/>
        <end position="414"/>
    </location>
</feature>
<accession>A0A061BI11</accession>
<name>A0A061BI11_RHOTO</name>
<dbReference type="InterPro" id="IPR045339">
    <property type="entry name" value="DUF6534"/>
</dbReference>
<feature type="transmembrane region" description="Helical" evidence="2">
    <location>
        <begin position="139"/>
        <end position="158"/>
    </location>
</feature>
<keyword evidence="2" id="KW-1133">Transmembrane helix</keyword>
<dbReference type="PANTHER" id="PTHR40465:SF1">
    <property type="entry name" value="DUF6534 DOMAIN-CONTAINING PROTEIN"/>
    <property type="match status" value="1"/>
</dbReference>
<protein>
    <submittedName>
        <fullName evidence="4">RHTO0S22e01662g1_1</fullName>
    </submittedName>
</protein>
<dbReference type="AlphaFoldDB" id="A0A061BI11"/>
<feature type="domain" description="DUF6534" evidence="3">
    <location>
        <begin position="187"/>
        <end position="275"/>
    </location>
</feature>
<keyword evidence="2" id="KW-0472">Membrane</keyword>
<sequence>MASPVAAAPSFPPLDGVIGAFLVGTILSIFLAGITTVQAFGYFTHFARKDRPLLVGLVSVLMVIDLFHTAISWCVIPRTLTRRPRAHSVLWTVTHYGDLAFLVRSPWSFAWDPFLTGIVALIVQVFYAWRVYIVSRRQWWIPAGIVLLSLLQCSFAIASTVKIYQFNSLFSRFGEFSYGVAIWTLSAAASDILITSSLIYYLRQATQNDYQHSLPIVQRIIRTTVETNGLTCIFAIVDAVLFVAMPADSWHVIPNLSLVKLYFNGCLVSLNSRRSVGGRDVTVSGGLGGTSYSPGIGSSPAPKYTATLDNGEQIRLDELAKNVGQHGSQAMRRSNWEGIHITTVREVETRVDDHDSVLEGDLEKGAATSPHPFALSYTTHPEPADTNPPRQASPHHGTSTGLSNAAIPSEWSAH</sequence>
<feature type="transmembrane region" description="Helical" evidence="2">
    <location>
        <begin position="114"/>
        <end position="132"/>
    </location>
</feature>
<feature type="transmembrane region" description="Helical" evidence="2">
    <location>
        <begin position="223"/>
        <end position="244"/>
    </location>
</feature>
<dbReference type="PANTHER" id="PTHR40465">
    <property type="entry name" value="CHROMOSOME 1, WHOLE GENOME SHOTGUN SEQUENCE"/>
    <property type="match status" value="1"/>
</dbReference>
<feature type="transmembrane region" description="Helical" evidence="2">
    <location>
        <begin position="178"/>
        <end position="202"/>
    </location>
</feature>
<evidence type="ECO:0000259" key="3">
    <source>
        <dbReference type="Pfam" id="PF20152"/>
    </source>
</evidence>